<comment type="similarity">
    <text evidence="1">Belongs to the protease inhibitor I39 (alpha-2-macroglobulin) family. Bacterial alpha-2-macroglobulin subfamily.</text>
</comment>
<accession>A0A1Y3YXM6</accession>
<dbReference type="PANTHER" id="PTHR40094:SF1">
    <property type="entry name" value="UBIQUITIN DOMAIN-CONTAINING PROTEIN"/>
    <property type="match status" value="1"/>
</dbReference>
<dbReference type="InterPro" id="IPR002890">
    <property type="entry name" value="MG2"/>
</dbReference>
<dbReference type="InterPro" id="IPR001599">
    <property type="entry name" value="Macroglobln_a2"/>
</dbReference>
<dbReference type="RefSeq" id="WP_087425609.1">
    <property type="nucleotide sequence ID" value="NZ_NFII01000003.1"/>
</dbReference>
<dbReference type="InterPro" id="IPR051802">
    <property type="entry name" value="YfhM-like"/>
</dbReference>
<dbReference type="Pfam" id="PF17973">
    <property type="entry name" value="bMG10"/>
    <property type="match status" value="1"/>
</dbReference>
<dbReference type="PANTHER" id="PTHR40094">
    <property type="entry name" value="ALPHA-2-MACROGLOBULIN HOMOLOG"/>
    <property type="match status" value="1"/>
</dbReference>
<evidence type="ECO:0000256" key="1">
    <source>
        <dbReference type="ARBA" id="ARBA00010556"/>
    </source>
</evidence>
<reference evidence="5" key="1">
    <citation type="submission" date="2017-04" db="EMBL/GenBank/DDBJ databases">
        <title>Function of individual gut microbiota members based on whole genome sequencing of pure cultures obtained from chicken caecum.</title>
        <authorList>
            <person name="Medvecky M."/>
            <person name="Cejkova D."/>
            <person name="Polansky O."/>
            <person name="Karasova D."/>
            <person name="Kubasova T."/>
            <person name="Cizek A."/>
            <person name="Rychlik I."/>
        </authorList>
    </citation>
    <scope>NUCLEOTIDE SEQUENCE [LARGE SCALE GENOMIC DNA]</scope>
    <source>
        <strain evidence="5">An43</strain>
    </source>
</reference>
<dbReference type="GO" id="GO:0004866">
    <property type="term" value="F:endopeptidase inhibitor activity"/>
    <property type="evidence" value="ECO:0007669"/>
    <property type="project" value="InterPro"/>
</dbReference>
<dbReference type="InterPro" id="IPR008930">
    <property type="entry name" value="Terpenoid_cyclase/PrenylTrfase"/>
</dbReference>
<evidence type="ECO:0000259" key="3">
    <source>
        <dbReference type="SMART" id="SM01360"/>
    </source>
</evidence>
<dbReference type="Gene3D" id="2.60.40.1930">
    <property type="match status" value="1"/>
</dbReference>
<evidence type="ECO:0000256" key="2">
    <source>
        <dbReference type="SAM" id="SignalP"/>
    </source>
</evidence>
<dbReference type="Gene3D" id="1.50.10.20">
    <property type="match status" value="1"/>
</dbReference>
<name>A0A1Y3YXM6_9BACE</name>
<proteinExistence type="inferred from homology"/>
<feature type="domain" description="Alpha-2-macroglobulin" evidence="3">
    <location>
        <begin position="1197"/>
        <end position="1287"/>
    </location>
</feature>
<feature type="signal peptide" evidence="2">
    <location>
        <begin position="1"/>
        <end position="24"/>
    </location>
</feature>
<dbReference type="SUPFAM" id="SSF48239">
    <property type="entry name" value="Terpenoid cyclases/Protein prenyltransferases"/>
    <property type="match status" value="1"/>
</dbReference>
<gene>
    <name evidence="4" type="ORF">B5F97_04955</name>
</gene>
<organism evidence="4 5">
    <name type="scientific">Bacteroides clarus</name>
    <dbReference type="NCBI Taxonomy" id="626929"/>
    <lineage>
        <taxon>Bacteria</taxon>
        <taxon>Pseudomonadati</taxon>
        <taxon>Bacteroidota</taxon>
        <taxon>Bacteroidia</taxon>
        <taxon>Bacteroidales</taxon>
        <taxon>Bacteroidaceae</taxon>
        <taxon>Bacteroides</taxon>
    </lineage>
</organism>
<dbReference type="EMBL" id="NFII01000003">
    <property type="protein sequence ID" value="OUO02132.1"/>
    <property type="molecule type" value="Genomic_DNA"/>
</dbReference>
<dbReference type="Pfam" id="PF00207">
    <property type="entry name" value="A2M"/>
    <property type="match status" value="1"/>
</dbReference>
<keyword evidence="2" id="KW-0732">Signal</keyword>
<dbReference type="InterPro" id="IPR041246">
    <property type="entry name" value="Bact_MG10"/>
</dbReference>
<dbReference type="Proteomes" id="UP000195386">
    <property type="component" value="Unassembled WGS sequence"/>
</dbReference>
<evidence type="ECO:0000313" key="5">
    <source>
        <dbReference type="Proteomes" id="UP000195386"/>
    </source>
</evidence>
<evidence type="ECO:0000313" key="4">
    <source>
        <dbReference type="EMBL" id="OUO02132.1"/>
    </source>
</evidence>
<protein>
    <submittedName>
        <fullName evidence="4">Alpha-2-macroglobulin</fullName>
    </submittedName>
</protein>
<comment type="caution">
    <text evidence="4">The sequence shown here is derived from an EMBL/GenBank/DDBJ whole genome shotgun (WGS) entry which is preliminary data.</text>
</comment>
<dbReference type="SMART" id="SM01360">
    <property type="entry name" value="A2M"/>
    <property type="match status" value="1"/>
</dbReference>
<sequence length="1961" mass="221035">MKKIQRFCTLFLLMIGLCFSALHAQSYEKLWKQVEQAQKKSLPQTVVKLTGKIYRKAELEKNAPQMLKAYICREAYQERLTPDSLYTNLKNLESWAKSERNPVNKAILHSLLAREYADYMRGNRRLLSERTALDADEAPTDIREWSNNLFVAKVDEHNLASLRDSIRLLGASSKEYVPFVVLEDGSRFYGHDMYHLLAARAIDTYRLLDGFRVDSLQLSRIEGIYTGMINAYRHRAGAEDAVVLATLDYWKWKVTGGGISREPYATYRERQERFNKEYLEVLDSLIREYGTREICAEAYICKADRLRGLGGIYIDEALQTCDEGVKRYPAYKRINELRNIRENILQPYLDINTQGSIYPGDSLELNVAYRNLKGFTLNLYRTNLSEVPWMDTGINRAFYQKHARKLSATHFELDAPAGKDERRGEASGNLQRTDLKFYVPDEPGVYILQIVPDVATARTADSFLVSTRFKVLTLSLPDNKMEVVTVDSRSGQPISDATVSFYSTYNEKDRKPVQTVTTDAGGKAVVEWNKAIRSYVARKGTDTAMMPQHIYLNRYYERGESRPEEHITLLTDRSLYRPGQTVYVKGIAYEQEADKAHVLAGKSYQIRLLDVNRKELVQKNVNTNEFGSFTTELVLPTVCLNGNFTVEVKNKTSVSVRVEDYKRPTFEITFNPLKEAFCLGDTVDVTGNVKAYNGMAIQDVPLVYTVTRRNNWRYWGQTAAPLASDTVQLDAKGNFSIPVVLKPGADTDRMGGERFSYQIEVSVTGDAGETQTSQYNLSAARRAYFFMPDINRELCKEDSISGRLAVMNAVNETLSMEGLCRLYPILDSKTGKVSDRPVYESTFISGETKDFAAWKQLPSGEYRFVMSVRDRDGKEVSNADNTVNIVLFSLADARPAMFMETFLYEKNTEFDATHPALFYFGTSMQDAYVLADVFGQKGRLESRTLSLSDSILRMEYPYREEYGDGVAVQFTFVKNGQLYTRRVELRKRLPERTLDMKWEVFRDRLRPGQEEEWKLVIKTPQGFPAAAEMLAMMYDASLDRIYSRSQSLSVYYNRYIPYYYWDINNNNGKSYAPYFPTKSWRVPVWHFDYFTSPYNGVAEVLQIVEDNAAINGVTVVGYGSARSKAATGGLKIRGYSPQSSNAALSATEEAGQAVEVKYVPAQVEEAVTDVVFESETISLDGQTLQPVADLRTNFAETAFFYPQLRTNEQGEVAFSFTMPQSLTRWNFRGYSHTRDMMTGMLDATAVTAKEFMLTPNMPRFVRVGDKTRIAAGIANLTGKEVKGTAVFTLFDPMTEKIISTRRQKFSVEAGKTVSVDFRFDVTERYDLLGVRMVADGGTFSDGEQHLLPVLSNKEYITETLAMPVRGEETRTFSLDSLFNGNSRTATDRRLTVEFTGNPAWYAVQALPVLSRPATDNAISWATAFYANSLAGYIANSQPRIKAVFDNWRLTGGTKETFLSQLEKNQDVKNILLDESPWLLEATTEAEQQQRIATLFDVNQLNYRNMSSLLKLKELQGEEGAWSWFGGMSGNRYVTSYITGLLVRLSLLTDKALPEEVAVMKDKAFDYLNKEALKEYRDIRKAEKNGIKITVLSDAAMEYLYLVALGSEKLSGEYAKAFDYFLTKLGGNLENGTMIRKAQTAVILQTVGRRTEANEFIASIKEHLVQTDEMGAHFAFHANPYTWGMMPVPAHVAVMEALRKAGGNDALIEEMKLWLLKQKQTTAWNSPVATADAVYALLCQGSDLLESEGDVRITLGNKVMETLSPAKTVVPGLGYIKEVFTQGSPELKATSVTVEKRDAGIAWGAVYAQYLSPISDVKQQGGELDIDKKLFVERISADGQKSLQPLADAAQLSVGDKVVSRLTLRLDRAMDFIQLKDQRGACFEPVNSLSGYRWSNGFGYYAEVEDAGANFFFDHLGKGVYVLEHSYRVARGGTYETGLATVQCAYAPEYASHSAGGTVVIK</sequence>
<feature type="chain" id="PRO_5012056730" evidence="2">
    <location>
        <begin position="25"/>
        <end position="1961"/>
    </location>
</feature>
<dbReference type="Pfam" id="PF01835">
    <property type="entry name" value="MG2"/>
    <property type="match status" value="1"/>
</dbReference>